<dbReference type="EC" id="1.14.14.47" evidence="3 10"/>
<proteinExistence type="inferred from homology"/>
<evidence type="ECO:0000259" key="12">
    <source>
        <dbReference type="PROSITE" id="PS60001"/>
    </source>
</evidence>
<dbReference type="GO" id="GO:0046872">
    <property type="term" value="F:metal ion binding"/>
    <property type="evidence" value="ECO:0007669"/>
    <property type="project" value="UniProtKB-KW"/>
</dbReference>
<name>A0A098S6N0_9BACT</name>
<comment type="similarity">
    <text evidence="2 10">Belongs to the NOS family. Bacterial NOS oxygenase subfamily.</text>
</comment>
<dbReference type="STRING" id="1524460.IX84_12865"/>
<comment type="subunit">
    <text evidence="10">Homodimer.</text>
</comment>
<comment type="cofactor">
    <cofactor evidence="1 10 11">
        <name>heme</name>
        <dbReference type="ChEBI" id="CHEBI:30413"/>
    </cofactor>
</comment>
<protein>
    <recommendedName>
        <fullName evidence="4 10">Nitric oxide synthase oxygenase</fullName>
        <ecNumber evidence="3 10">1.14.14.47</ecNumber>
    </recommendedName>
</protein>
<dbReference type="AlphaFoldDB" id="A0A098S6N0"/>
<dbReference type="PANTHER" id="PTHR43410">
    <property type="entry name" value="NITRIC OXIDE SYNTHASE OXYGENASE"/>
    <property type="match status" value="1"/>
</dbReference>
<dbReference type="InterPro" id="IPR036119">
    <property type="entry name" value="NOS_N_sf"/>
</dbReference>
<dbReference type="Gene3D" id="3.90.440.10">
    <property type="entry name" value="Nitric Oxide Synthase,Heme Domain,Chain A domain 2"/>
    <property type="match status" value="1"/>
</dbReference>
<evidence type="ECO:0000256" key="6">
    <source>
        <dbReference type="ARBA" id="ARBA00022723"/>
    </source>
</evidence>
<evidence type="ECO:0000256" key="8">
    <source>
        <dbReference type="ARBA" id="ARBA00023004"/>
    </source>
</evidence>
<dbReference type="PANTHER" id="PTHR43410:SF1">
    <property type="entry name" value="NITRIC OXIDE SYNTHASE"/>
    <property type="match status" value="1"/>
</dbReference>
<accession>A0A098S6N0</accession>
<dbReference type="EMBL" id="JPOS01000030">
    <property type="protein sequence ID" value="KGE87791.1"/>
    <property type="molecule type" value="Genomic_DNA"/>
</dbReference>
<dbReference type="RefSeq" id="WP_044220863.1">
    <property type="nucleotide sequence ID" value="NZ_JBKAGJ010000051.1"/>
</dbReference>
<evidence type="ECO:0000313" key="13">
    <source>
        <dbReference type="EMBL" id="KGE87791.1"/>
    </source>
</evidence>
<keyword evidence="6 10" id="KW-0479">Metal-binding</keyword>
<dbReference type="InterPro" id="IPR004030">
    <property type="entry name" value="NOS_N"/>
</dbReference>
<sequence>MNTIAKAAPSTLLQEAEQFLQLYAKEQELPKAAYQDRREEIVESVAAQGTYELTKAELAFGARVAWRNSIRCIGRLYWKSLHVFDARQVTDAETAFRLLCDHLRFATNEGNIRSAITIFPPDVEGRTPLKILNHQLIRYAGYAQPDGSVLGDPASASFTRFCESLGWQGKGTAFDVLPLVVQEAGRPPVWFEWPKEVCLEVPITHPDQPGITALGLKWYAVPVIADMWLSIGGLRFSAAPFNGWYMGAEIGARNLADQQRYNALPKVAEAMNLDTSRNATLWKDRALVELNAAVLHSYAQAGVKVVDHHSAAEQHAHFERIEQSHGRPVNGDWTWLIPPVSPATTATFHRTYNAAELKPNFFYKSAAEKGCPMM</sequence>
<comment type="function">
    <text evidence="10">Catalyzes the production of nitric oxide.</text>
</comment>
<dbReference type="GO" id="GO:0004517">
    <property type="term" value="F:nitric-oxide synthase activity"/>
    <property type="evidence" value="ECO:0007669"/>
    <property type="project" value="InterPro"/>
</dbReference>
<dbReference type="PROSITE" id="PS60001">
    <property type="entry name" value="NOS"/>
    <property type="match status" value="1"/>
</dbReference>
<gene>
    <name evidence="13" type="ORF">IX84_12865</name>
</gene>
<reference evidence="13 14" key="1">
    <citation type="journal article" date="2014" name="Int. J. Syst. Evol. Microbiol.">
        <title>Phaeodactylibacter xiamenensis gen. nov., sp. nov., a member of the family Saprospiraceae isolated from the marine alga Phaeodactylum tricornutum.</title>
        <authorList>
            <person name="Chen Z.Jr."/>
            <person name="Lei X."/>
            <person name="Lai Q."/>
            <person name="Li Y."/>
            <person name="Zhang B."/>
            <person name="Zhang J."/>
            <person name="Zhang H."/>
            <person name="Yang L."/>
            <person name="Zheng W."/>
            <person name="Tian Y."/>
            <person name="Yu Z."/>
            <person name="Xu H.Jr."/>
            <person name="Zheng T."/>
        </authorList>
    </citation>
    <scope>NUCLEOTIDE SEQUENCE [LARGE SCALE GENOMIC DNA]</scope>
    <source>
        <strain evidence="13 14">KD52</strain>
    </source>
</reference>
<evidence type="ECO:0000256" key="3">
    <source>
        <dbReference type="ARBA" id="ARBA00012735"/>
    </source>
</evidence>
<evidence type="ECO:0000256" key="1">
    <source>
        <dbReference type="ARBA" id="ARBA00001971"/>
    </source>
</evidence>
<dbReference type="Proteomes" id="UP000029736">
    <property type="component" value="Unassembled WGS sequence"/>
</dbReference>
<feature type="domain" description="Nitric oxide synthase (NOS)" evidence="12">
    <location>
        <begin position="71"/>
        <end position="78"/>
    </location>
</feature>
<dbReference type="Pfam" id="PF02898">
    <property type="entry name" value="NO_synthase"/>
    <property type="match status" value="1"/>
</dbReference>
<comment type="miscellaneous">
    <text evidence="10">This protein is similar to the oxygenase domain of eukaryotic nitric oxide synthases but lacks the reductase domain which, in eukaryotes, is responsible for transfer of electrons to the ferric heme during nitric oxide synthesis.</text>
</comment>
<evidence type="ECO:0000256" key="10">
    <source>
        <dbReference type="PIRNR" id="PIRNR037219"/>
    </source>
</evidence>
<dbReference type="InterPro" id="IPR050607">
    <property type="entry name" value="NOS"/>
</dbReference>
<dbReference type="Gene3D" id="3.90.1230.10">
    <property type="entry name" value="Nitric Oxide Synthase, Chain A, domain 3"/>
    <property type="match status" value="1"/>
</dbReference>
<evidence type="ECO:0000256" key="2">
    <source>
        <dbReference type="ARBA" id="ARBA00005411"/>
    </source>
</evidence>
<keyword evidence="5 10" id="KW-0349">Heme</keyword>
<dbReference type="InterPro" id="IPR017142">
    <property type="entry name" value="Nitric_oxide_synthase_Oase-su"/>
</dbReference>
<dbReference type="InterPro" id="IPR044943">
    <property type="entry name" value="NOS_dom_1"/>
</dbReference>
<keyword evidence="7 10" id="KW-0560">Oxidoreductase</keyword>
<comment type="catalytic activity">
    <reaction evidence="9">
        <text>3 reduced [flavodoxin] + 2 L-arginine + 4 O2 = 3 oxidized [flavodoxin] + 2 L-citrulline + 2 nitric oxide + 4 H2O + 5 H(+)</text>
        <dbReference type="Rhea" id="RHEA:52324"/>
        <dbReference type="Rhea" id="RHEA-COMP:10622"/>
        <dbReference type="Rhea" id="RHEA-COMP:10623"/>
        <dbReference type="ChEBI" id="CHEBI:15377"/>
        <dbReference type="ChEBI" id="CHEBI:15378"/>
        <dbReference type="ChEBI" id="CHEBI:15379"/>
        <dbReference type="ChEBI" id="CHEBI:16480"/>
        <dbReference type="ChEBI" id="CHEBI:32682"/>
        <dbReference type="ChEBI" id="CHEBI:57618"/>
        <dbReference type="ChEBI" id="CHEBI:57743"/>
        <dbReference type="ChEBI" id="CHEBI:58210"/>
        <dbReference type="EC" id="1.14.14.47"/>
    </reaction>
</comment>
<dbReference type="OrthoDB" id="9789468at2"/>
<evidence type="ECO:0000256" key="7">
    <source>
        <dbReference type="ARBA" id="ARBA00023002"/>
    </source>
</evidence>
<dbReference type="GO" id="GO:0020037">
    <property type="term" value="F:heme binding"/>
    <property type="evidence" value="ECO:0007669"/>
    <property type="project" value="InterPro"/>
</dbReference>
<evidence type="ECO:0000256" key="11">
    <source>
        <dbReference type="PIRSR" id="PIRSR037219-1"/>
    </source>
</evidence>
<keyword evidence="14" id="KW-1185">Reference proteome</keyword>
<dbReference type="CDD" id="cd00575">
    <property type="entry name" value="NOS_oxygenase"/>
    <property type="match status" value="1"/>
</dbReference>
<dbReference type="PIRSF" id="PIRSF037219">
    <property type="entry name" value="NOS_oxygenase"/>
    <property type="match status" value="1"/>
</dbReference>
<evidence type="ECO:0000256" key="5">
    <source>
        <dbReference type="ARBA" id="ARBA00022617"/>
    </source>
</evidence>
<dbReference type="Gene3D" id="3.90.340.10">
    <property type="entry name" value="Nitric Oxide Synthase, Chain A, domain 1"/>
    <property type="match status" value="1"/>
</dbReference>
<dbReference type="InterPro" id="IPR044944">
    <property type="entry name" value="NOS_dom_3"/>
</dbReference>
<evidence type="ECO:0000256" key="4">
    <source>
        <dbReference type="ARBA" id="ARBA00018859"/>
    </source>
</evidence>
<keyword evidence="8 10" id="KW-0408">Iron</keyword>
<dbReference type="InterPro" id="IPR044940">
    <property type="entry name" value="NOS_dom_2"/>
</dbReference>
<evidence type="ECO:0000256" key="9">
    <source>
        <dbReference type="ARBA" id="ARBA00048713"/>
    </source>
</evidence>
<comment type="caution">
    <text evidence="13">The sequence shown here is derived from an EMBL/GenBank/DDBJ whole genome shotgun (WGS) entry which is preliminary data.</text>
</comment>
<dbReference type="SUPFAM" id="SSF56512">
    <property type="entry name" value="Nitric oxide (NO) synthase oxygenase domain"/>
    <property type="match status" value="1"/>
</dbReference>
<evidence type="ECO:0000313" key="14">
    <source>
        <dbReference type="Proteomes" id="UP000029736"/>
    </source>
</evidence>
<organism evidence="13 14">
    <name type="scientific">Phaeodactylibacter xiamenensis</name>
    <dbReference type="NCBI Taxonomy" id="1524460"/>
    <lineage>
        <taxon>Bacteria</taxon>
        <taxon>Pseudomonadati</taxon>
        <taxon>Bacteroidota</taxon>
        <taxon>Saprospiria</taxon>
        <taxon>Saprospirales</taxon>
        <taxon>Haliscomenobacteraceae</taxon>
        <taxon>Phaeodactylibacter</taxon>
    </lineage>
</organism>
<feature type="binding site" description="axial binding residue" evidence="11">
    <location>
        <position position="72"/>
    </location>
    <ligand>
        <name>heme</name>
        <dbReference type="ChEBI" id="CHEBI:30413"/>
    </ligand>
    <ligandPart>
        <name>Fe</name>
        <dbReference type="ChEBI" id="CHEBI:18248"/>
    </ligandPart>
</feature>
<dbReference type="GO" id="GO:0006809">
    <property type="term" value="P:nitric oxide biosynthetic process"/>
    <property type="evidence" value="ECO:0007669"/>
    <property type="project" value="InterPro"/>
</dbReference>